<reference evidence="1" key="1">
    <citation type="submission" date="2022-08" db="EMBL/GenBank/DDBJ databases">
        <authorList>
            <person name="Gutierrez-Valencia J."/>
        </authorList>
    </citation>
    <scope>NUCLEOTIDE SEQUENCE</scope>
</reference>
<proteinExistence type="predicted"/>
<dbReference type="AlphaFoldDB" id="A0AAV0LXE9"/>
<accession>A0AAV0LXE9</accession>
<protein>
    <submittedName>
        <fullName evidence="1">Uncharacterized protein</fullName>
    </submittedName>
</protein>
<sequence>MGLMALREESCGVSDAFFFSYGITGEKKKKKKRLKTKKKKKTKTGGNGMEYVLLFARGLAGERSGSGARMETCDQVKSTLSLYLSLSLSLSTNILLHVN</sequence>
<organism evidence="1 2">
    <name type="scientific">Linum tenue</name>
    <dbReference type="NCBI Taxonomy" id="586396"/>
    <lineage>
        <taxon>Eukaryota</taxon>
        <taxon>Viridiplantae</taxon>
        <taxon>Streptophyta</taxon>
        <taxon>Embryophyta</taxon>
        <taxon>Tracheophyta</taxon>
        <taxon>Spermatophyta</taxon>
        <taxon>Magnoliopsida</taxon>
        <taxon>eudicotyledons</taxon>
        <taxon>Gunneridae</taxon>
        <taxon>Pentapetalae</taxon>
        <taxon>rosids</taxon>
        <taxon>fabids</taxon>
        <taxon>Malpighiales</taxon>
        <taxon>Linaceae</taxon>
        <taxon>Linum</taxon>
    </lineage>
</organism>
<evidence type="ECO:0000313" key="2">
    <source>
        <dbReference type="Proteomes" id="UP001154282"/>
    </source>
</evidence>
<keyword evidence="2" id="KW-1185">Reference proteome</keyword>
<dbReference type="EMBL" id="CAMGYJ010000006">
    <property type="protein sequence ID" value="CAI0438860.1"/>
    <property type="molecule type" value="Genomic_DNA"/>
</dbReference>
<evidence type="ECO:0000313" key="1">
    <source>
        <dbReference type="EMBL" id="CAI0438860.1"/>
    </source>
</evidence>
<name>A0AAV0LXE9_9ROSI</name>
<gene>
    <name evidence="1" type="ORF">LITE_LOCUS25942</name>
</gene>
<dbReference type="Proteomes" id="UP001154282">
    <property type="component" value="Unassembled WGS sequence"/>
</dbReference>
<comment type="caution">
    <text evidence="1">The sequence shown here is derived from an EMBL/GenBank/DDBJ whole genome shotgun (WGS) entry which is preliminary data.</text>
</comment>